<feature type="domain" description="DUF6673" evidence="1">
    <location>
        <begin position="23"/>
        <end position="105"/>
    </location>
</feature>
<name>A0A4P6YVX8_9LACO</name>
<gene>
    <name evidence="2" type="ORF">EQG49_11205</name>
</gene>
<evidence type="ECO:0000313" key="2">
    <source>
        <dbReference type="EMBL" id="QBO36974.1"/>
    </source>
</evidence>
<dbReference type="KEGG" id="wei:EQG49_11205"/>
<dbReference type="AlphaFoldDB" id="A0A4P6YVX8"/>
<evidence type="ECO:0000259" key="1">
    <source>
        <dbReference type="Pfam" id="PF20378"/>
    </source>
</evidence>
<dbReference type="InterPro" id="IPR046655">
    <property type="entry name" value="DUF6673"/>
</dbReference>
<organism evidence="2 3">
    <name type="scientific">Periweissella cryptocerci</name>
    <dbReference type="NCBI Taxonomy" id="2506420"/>
    <lineage>
        <taxon>Bacteria</taxon>
        <taxon>Bacillati</taxon>
        <taxon>Bacillota</taxon>
        <taxon>Bacilli</taxon>
        <taxon>Lactobacillales</taxon>
        <taxon>Lactobacillaceae</taxon>
        <taxon>Periweissella</taxon>
    </lineage>
</organism>
<dbReference type="RefSeq" id="WP_133364051.1">
    <property type="nucleotide sequence ID" value="NZ_CP037940.1"/>
</dbReference>
<dbReference type="EMBL" id="CP037940">
    <property type="protein sequence ID" value="QBO36974.1"/>
    <property type="molecule type" value="Genomic_DNA"/>
</dbReference>
<reference evidence="3" key="1">
    <citation type="submission" date="2019-03" db="EMBL/GenBank/DDBJ databases">
        <title>Weissella sp. 26KH-42 Genome sequencing.</title>
        <authorList>
            <person name="Heo J."/>
            <person name="Kim S.-J."/>
            <person name="Kim J.-S."/>
            <person name="Hong S.-B."/>
            <person name="Kwon S.-W."/>
        </authorList>
    </citation>
    <scope>NUCLEOTIDE SEQUENCE [LARGE SCALE GENOMIC DNA]</scope>
    <source>
        <strain evidence="3">26KH-42</strain>
    </source>
</reference>
<sequence>MTQLKELGAKVRLFEFTLYGEKFSVQMATTILDTIDKYQEEVKKIDTDREDQIAIALDGLKLSFDSIVGEGTFDKVYANQKDVFALVQTFENVTNAIEEEFNAIKLEETKKQAQTVIDAKKAK</sequence>
<dbReference type="Pfam" id="PF20378">
    <property type="entry name" value="DUF6673"/>
    <property type="match status" value="1"/>
</dbReference>
<dbReference type="OrthoDB" id="2925140at2"/>
<accession>A0A4P6YVX8</accession>
<keyword evidence="3" id="KW-1185">Reference proteome</keyword>
<proteinExistence type="predicted"/>
<dbReference type="Proteomes" id="UP000292886">
    <property type="component" value="Chromosome"/>
</dbReference>
<evidence type="ECO:0000313" key="3">
    <source>
        <dbReference type="Proteomes" id="UP000292886"/>
    </source>
</evidence>
<protein>
    <recommendedName>
        <fullName evidence="1">DUF6673 domain-containing protein</fullName>
    </recommendedName>
</protein>